<evidence type="ECO:0000313" key="2">
    <source>
        <dbReference type="EMBL" id="GFY74290.1"/>
    </source>
</evidence>
<dbReference type="EMBL" id="BMAV01027412">
    <property type="protein sequence ID" value="GFS59144.1"/>
    <property type="molecule type" value="Genomic_DNA"/>
</dbReference>
<comment type="caution">
    <text evidence="2">The sequence shown here is derived from an EMBL/GenBank/DDBJ whole genome shotgun (WGS) entry which is preliminary data.</text>
</comment>
<organism evidence="2 3">
    <name type="scientific">Trichonephila inaurata madagascariensis</name>
    <dbReference type="NCBI Taxonomy" id="2747483"/>
    <lineage>
        <taxon>Eukaryota</taxon>
        <taxon>Metazoa</taxon>
        <taxon>Ecdysozoa</taxon>
        <taxon>Arthropoda</taxon>
        <taxon>Chelicerata</taxon>
        <taxon>Arachnida</taxon>
        <taxon>Araneae</taxon>
        <taxon>Araneomorphae</taxon>
        <taxon>Entelegynae</taxon>
        <taxon>Araneoidea</taxon>
        <taxon>Nephilidae</taxon>
        <taxon>Trichonephila</taxon>
        <taxon>Trichonephila inaurata</taxon>
    </lineage>
</organism>
<dbReference type="EMBL" id="BMAV01020654">
    <property type="protein sequence ID" value="GFY74290.1"/>
    <property type="molecule type" value="Genomic_DNA"/>
</dbReference>
<proteinExistence type="predicted"/>
<reference evidence="2" key="1">
    <citation type="submission" date="2020-08" db="EMBL/GenBank/DDBJ databases">
        <title>Multicomponent nature underlies the extraordinary mechanical properties of spider dragline silk.</title>
        <authorList>
            <person name="Kono N."/>
            <person name="Nakamura H."/>
            <person name="Mori M."/>
            <person name="Yoshida Y."/>
            <person name="Ohtoshi R."/>
            <person name="Malay A.D."/>
            <person name="Moran D.A.P."/>
            <person name="Tomita M."/>
            <person name="Numata K."/>
            <person name="Arakawa K."/>
        </authorList>
    </citation>
    <scope>NUCLEOTIDE SEQUENCE</scope>
</reference>
<protein>
    <submittedName>
        <fullName evidence="2">MULE domain-containing protein</fullName>
    </submittedName>
</protein>
<keyword evidence="3" id="KW-1185">Reference proteome</keyword>
<gene>
    <name evidence="2" type="primary">AVEN_171321_1</name>
    <name evidence="1" type="ORF">TNIN_18381</name>
    <name evidence="2" type="ORF">TNIN_370261</name>
</gene>
<dbReference type="AlphaFoldDB" id="A0A8X6YJV1"/>
<name>A0A8X6YJV1_9ARAC</name>
<accession>A0A8X6YJV1</accession>
<dbReference type="Proteomes" id="UP000886998">
    <property type="component" value="Unassembled WGS sequence"/>
</dbReference>
<dbReference type="OrthoDB" id="6460517at2759"/>
<evidence type="ECO:0000313" key="1">
    <source>
        <dbReference type="EMBL" id="GFS59144.1"/>
    </source>
</evidence>
<sequence length="173" mass="19493">MNKRKLTSKLKDLRQRHKTSLSLSTATIIENESGYIVPSSSTHETYLIQENNTLQLSDAESLNTNNSSSLQSDLLIDEDETRTREADIIITELCKKNEKSLNALTLSEKKEQLKTKFLEILDSVSTEEELKIVENSIKSLIPILSANVAMKENKFLVTENQCIPANKAVEPQK</sequence>
<evidence type="ECO:0000313" key="3">
    <source>
        <dbReference type="Proteomes" id="UP000886998"/>
    </source>
</evidence>